<dbReference type="Pfam" id="PF09719">
    <property type="entry name" value="C_GCAxxG_C_C"/>
    <property type="match status" value="1"/>
</dbReference>
<dbReference type="NCBIfam" id="TIGR01909">
    <property type="entry name" value="C_GCAxxG_C_C"/>
    <property type="match status" value="1"/>
</dbReference>
<reference evidence="2" key="1">
    <citation type="submission" date="2016-10" db="EMBL/GenBank/DDBJ databases">
        <authorList>
            <person name="Varghese N."/>
        </authorList>
    </citation>
    <scope>NUCLEOTIDE SEQUENCE [LARGE SCALE GENOMIC DNA]</scope>
    <source>
        <strain evidence="2">DSM 21843</strain>
    </source>
</reference>
<dbReference type="Proteomes" id="UP000182975">
    <property type="component" value="Unassembled WGS sequence"/>
</dbReference>
<proteinExistence type="predicted"/>
<dbReference type="RefSeq" id="WP_066664410.1">
    <property type="nucleotide sequence ID" value="NZ_CP011402.1"/>
</dbReference>
<protein>
    <submittedName>
        <fullName evidence="1">C_GCAxxG_C_C family probable redox protein</fullName>
    </submittedName>
</protein>
<evidence type="ECO:0000313" key="2">
    <source>
        <dbReference type="Proteomes" id="UP000182975"/>
    </source>
</evidence>
<evidence type="ECO:0000313" key="1">
    <source>
        <dbReference type="EMBL" id="SEO39056.1"/>
    </source>
</evidence>
<dbReference type="STRING" id="79604.AAY81_09470"/>
<sequence length="143" mass="15155">MNQPDIEKRVMHAHELHERGYNCAQSVACACADLVGFDEATAFKATEGLGGGLGGATETCGAILGGAVVLGYATSHGPRDPHTKLQTYRLTSQLAQRFKQKNTSTICEELKGLTGGPVLRSCPGCIEDALRMTLALLEDAPRP</sequence>
<dbReference type="InterPro" id="IPR010181">
    <property type="entry name" value="CGCAxxGCC_motif"/>
</dbReference>
<dbReference type="AlphaFoldDB" id="A0A172RZX4"/>
<accession>A0A172RZX4</accession>
<gene>
    <name evidence="1" type="ORF">SAMN02910314_00091</name>
</gene>
<dbReference type="KEGG" id="ddt:AAY81_09470"/>
<name>A0A172RZX4_9ACTN</name>
<dbReference type="EMBL" id="FOEC01000001">
    <property type="protein sequence ID" value="SEO39056.1"/>
    <property type="molecule type" value="Genomic_DNA"/>
</dbReference>
<dbReference type="OrthoDB" id="9791535at2"/>
<organism evidence="1 2">
    <name type="scientific">Denitrobacterium detoxificans</name>
    <dbReference type="NCBI Taxonomy" id="79604"/>
    <lineage>
        <taxon>Bacteria</taxon>
        <taxon>Bacillati</taxon>
        <taxon>Actinomycetota</taxon>
        <taxon>Coriobacteriia</taxon>
        <taxon>Eggerthellales</taxon>
        <taxon>Eggerthellaceae</taxon>
        <taxon>Denitrobacterium</taxon>
    </lineage>
</organism>
<dbReference type="PATRIC" id="fig|79604.3.peg.1899"/>
<keyword evidence="2" id="KW-1185">Reference proteome</keyword>